<dbReference type="KEGG" id="pabs:JIR001_19960"/>
<dbReference type="AlphaFoldDB" id="A0A8D5UGD5"/>
<dbReference type="PIRSF" id="PIRSF015626">
    <property type="entry name" value="FdhD"/>
    <property type="match status" value="1"/>
</dbReference>
<dbReference type="GO" id="GO:0006777">
    <property type="term" value="P:Mo-molybdopterin cofactor biosynthetic process"/>
    <property type="evidence" value="ECO:0007669"/>
    <property type="project" value="UniProtKB-UniRule"/>
</dbReference>
<dbReference type="GO" id="GO:0097163">
    <property type="term" value="F:sulfur carrier activity"/>
    <property type="evidence" value="ECO:0007669"/>
    <property type="project" value="UniProtKB-UniRule"/>
</dbReference>
<reference evidence="4" key="2">
    <citation type="journal article" date="2021" name="Microbiol. Resour. Announc.">
        <title>Complete Genome Sequence of Polycladomyces abyssicola JIR-001T, Isolated from Hemipelagic Sediment in Deep Seawater.</title>
        <authorList>
            <person name="Tsubouchi T."/>
            <person name="Kaneko Y."/>
        </authorList>
    </citation>
    <scope>NUCLEOTIDE SEQUENCE</scope>
    <source>
        <strain evidence="4">JIR-001</strain>
    </source>
</reference>
<dbReference type="Pfam" id="PF02634">
    <property type="entry name" value="FdhD-NarQ"/>
    <property type="match status" value="1"/>
</dbReference>
<name>A0A8D5UGD5_9BACL</name>
<evidence type="ECO:0000256" key="3">
    <source>
        <dbReference type="HAMAP-Rule" id="MF_00187"/>
    </source>
</evidence>
<comment type="subcellular location">
    <subcellularLocation>
        <location evidence="3">Cytoplasm</location>
    </subcellularLocation>
</comment>
<keyword evidence="1 3" id="KW-0963">Cytoplasm</keyword>
<protein>
    <recommendedName>
        <fullName evidence="3">Sulfur carrier protein FdhD</fullName>
    </recommendedName>
</protein>
<gene>
    <name evidence="4" type="primary">fdhD_2</name>
    <name evidence="3" type="synonym">fdhD</name>
    <name evidence="4" type="ORF">JIR001_19960</name>
</gene>
<feature type="active site" description="Cysteine persulfide intermediate" evidence="3">
    <location>
        <position position="129"/>
    </location>
</feature>
<dbReference type="GO" id="GO:0005737">
    <property type="term" value="C:cytoplasm"/>
    <property type="evidence" value="ECO:0007669"/>
    <property type="project" value="UniProtKB-SubCell"/>
</dbReference>
<dbReference type="RefSeq" id="WP_212772576.1">
    <property type="nucleotide sequence ID" value="NZ_AP024601.1"/>
</dbReference>
<accession>A0A8D5UGD5</accession>
<dbReference type="GO" id="GO:0016783">
    <property type="term" value="F:sulfurtransferase activity"/>
    <property type="evidence" value="ECO:0007669"/>
    <property type="project" value="InterPro"/>
</dbReference>
<reference evidence="4" key="1">
    <citation type="journal article" date="2013" name="Int. J. Syst. Evol. Microbiol.">
        <title>Polycladomyces abyssicola gen. nov., sp. nov., a thermophilic filamentous bacterium isolated from hemipelagic sediment.</title>
        <authorList>
            <person name="Tsubouchi T."/>
            <person name="Shimane Y."/>
            <person name="Mori K."/>
            <person name="Usui K."/>
            <person name="Hiraki T."/>
            <person name="Tame A."/>
            <person name="Uematsu K."/>
            <person name="Maruyama T."/>
            <person name="Hatada Y."/>
        </authorList>
    </citation>
    <scope>NUCLEOTIDE SEQUENCE</scope>
    <source>
        <strain evidence="4">JIR-001</strain>
    </source>
</reference>
<dbReference type="PANTHER" id="PTHR30592">
    <property type="entry name" value="FORMATE DEHYDROGENASE"/>
    <property type="match status" value="1"/>
</dbReference>
<dbReference type="SUPFAM" id="SSF53927">
    <property type="entry name" value="Cytidine deaminase-like"/>
    <property type="match status" value="1"/>
</dbReference>
<proteinExistence type="inferred from homology"/>
<evidence type="ECO:0000313" key="4">
    <source>
        <dbReference type="EMBL" id="BCU82213.1"/>
    </source>
</evidence>
<organism evidence="4 5">
    <name type="scientific">Polycladomyces abyssicola</name>
    <dbReference type="NCBI Taxonomy" id="1125966"/>
    <lineage>
        <taxon>Bacteria</taxon>
        <taxon>Bacillati</taxon>
        <taxon>Bacillota</taxon>
        <taxon>Bacilli</taxon>
        <taxon>Bacillales</taxon>
        <taxon>Thermoactinomycetaceae</taxon>
        <taxon>Polycladomyces</taxon>
    </lineage>
</organism>
<comment type="function">
    <text evidence="3">Required for formate dehydrogenase (FDH) activity. Acts as a sulfur carrier protein that transfers sulfur from IscS to the molybdenum cofactor prior to its insertion into FDH.</text>
</comment>
<dbReference type="Gene3D" id="3.40.140.10">
    <property type="entry name" value="Cytidine Deaminase, domain 2"/>
    <property type="match status" value="1"/>
</dbReference>
<comment type="similarity">
    <text evidence="3">Belongs to the FdhD family.</text>
</comment>
<keyword evidence="5" id="KW-1185">Reference proteome</keyword>
<sequence>MRLHSFPPPRSNVSRRHIRRVTGGQISTRMDRIIVEEPMEIRIRLFGVPEPISVGVTMRTPGHDFELAAGWLFAEGILHSPDEVSHLTYCTDSHVDHEQRYNIVNVYLRPGIHPNLDRPRRRFAAMSGCGVCGTASLASLRAQGVAPAESQIRLRAALLPRMGEVFRQSQRLFQQTGGLHAAALFDEEGRLLSIREDVGRHNAVDKLIGQAWLDRQCPLERNILMVSSRAGFEIVQKAAVAGVPILITMSAPSTLACDTASAFGITLIGFARGDSFNVYTGEERVWLETVEHTEGE</sequence>
<comment type="caution">
    <text evidence="3">Lacks conserved residue(s) required for the propagation of feature annotation.</text>
</comment>
<dbReference type="InterPro" id="IPR003786">
    <property type="entry name" value="FdhD"/>
</dbReference>
<evidence type="ECO:0000256" key="2">
    <source>
        <dbReference type="ARBA" id="ARBA00023150"/>
    </source>
</evidence>
<evidence type="ECO:0000256" key="1">
    <source>
        <dbReference type="ARBA" id="ARBA00022490"/>
    </source>
</evidence>
<dbReference type="NCBIfam" id="TIGR00129">
    <property type="entry name" value="fdhD_narQ"/>
    <property type="match status" value="1"/>
</dbReference>
<dbReference type="Proteomes" id="UP000677436">
    <property type="component" value="Chromosome"/>
</dbReference>
<keyword evidence="2 3" id="KW-0501">Molybdenum cofactor biosynthesis</keyword>
<dbReference type="HAMAP" id="MF_00187">
    <property type="entry name" value="FdhD"/>
    <property type="match status" value="1"/>
</dbReference>
<dbReference type="InterPro" id="IPR016193">
    <property type="entry name" value="Cytidine_deaminase-like"/>
</dbReference>
<dbReference type="PANTHER" id="PTHR30592:SF1">
    <property type="entry name" value="SULFUR CARRIER PROTEIN FDHD"/>
    <property type="match status" value="1"/>
</dbReference>
<dbReference type="NCBIfam" id="NF001943">
    <property type="entry name" value="PRK00724.1-2"/>
    <property type="match status" value="1"/>
</dbReference>
<dbReference type="Gene3D" id="3.10.20.10">
    <property type="match status" value="1"/>
</dbReference>
<dbReference type="EMBL" id="AP024601">
    <property type="protein sequence ID" value="BCU82213.1"/>
    <property type="molecule type" value="Genomic_DNA"/>
</dbReference>
<evidence type="ECO:0000313" key="5">
    <source>
        <dbReference type="Proteomes" id="UP000677436"/>
    </source>
</evidence>